<evidence type="ECO:0000256" key="9">
    <source>
        <dbReference type="HAMAP-Rule" id="MF_00144"/>
    </source>
</evidence>
<accession>A0A4S3LY69</accession>
<evidence type="ECO:0000259" key="10">
    <source>
        <dbReference type="Pfam" id="PF20258"/>
    </source>
</evidence>
<evidence type="ECO:0000256" key="5">
    <source>
        <dbReference type="ARBA" id="ARBA00022840"/>
    </source>
</evidence>
<name>A0A4S3LY69_9FLAO</name>
<feature type="binding site" evidence="9">
    <location>
        <position position="33"/>
    </location>
    <ligand>
        <name>ATP</name>
        <dbReference type="ChEBI" id="CHEBI:30616"/>
    </ligand>
</feature>
<feature type="active site" description="Cysteine persulfide intermediate" evidence="9">
    <location>
        <position position="200"/>
    </location>
</feature>
<keyword evidence="5 9" id="KW-0067">ATP-binding</keyword>
<dbReference type="FunFam" id="2.30.30.280:FF:000001">
    <property type="entry name" value="tRNA-specific 2-thiouridylase MnmA"/>
    <property type="match status" value="1"/>
</dbReference>
<organism evidence="12 13">
    <name type="scientific">Robertkochia marina</name>
    <dbReference type="NCBI Taxonomy" id="1227945"/>
    <lineage>
        <taxon>Bacteria</taxon>
        <taxon>Pseudomonadati</taxon>
        <taxon>Bacteroidota</taxon>
        <taxon>Flavobacteriia</taxon>
        <taxon>Flavobacteriales</taxon>
        <taxon>Flavobacteriaceae</taxon>
        <taxon>Robertkochia</taxon>
    </lineage>
</organism>
<dbReference type="RefSeq" id="WP_136337011.1">
    <property type="nucleotide sequence ID" value="NZ_QXMP01000002.1"/>
</dbReference>
<evidence type="ECO:0000313" key="12">
    <source>
        <dbReference type="EMBL" id="THD65727.1"/>
    </source>
</evidence>
<feature type="site" description="Interaction with tRNA" evidence="9">
    <location>
        <position position="378"/>
    </location>
</feature>
<feature type="domain" description="tRNA-specific 2-thiouridylase MnmA-like central" evidence="11">
    <location>
        <begin position="257"/>
        <end position="304"/>
    </location>
</feature>
<keyword evidence="7" id="KW-1015">Disulfide bond</keyword>
<dbReference type="Proteomes" id="UP000305939">
    <property type="component" value="Unassembled WGS sequence"/>
</dbReference>
<keyword evidence="6 9" id="KW-0694">RNA-binding</keyword>
<dbReference type="CDD" id="cd01998">
    <property type="entry name" value="MnmA_TRMU-like"/>
    <property type="match status" value="1"/>
</dbReference>
<comment type="function">
    <text evidence="9">Catalyzes the 2-thiolation of uridine at the wobble position (U34) of tRNA, leading to the formation of s(2)U34.</text>
</comment>
<reference evidence="12 13" key="1">
    <citation type="submission" date="2019-04" db="EMBL/GenBank/DDBJ databases">
        <title>Draft genome sequence of Robertkochia marina CC-AMO-30D.</title>
        <authorList>
            <person name="Hameed A."/>
            <person name="Lin S.-Y."/>
            <person name="Shahina M."/>
            <person name="Lai W.-A."/>
            <person name="Young C.-C."/>
        </authorList>
    </citation>
    <scope>NUCLEOTIDE SEQUENCE [LARGE SCALE GENOMIC DNA]</scope>
    <source>
        <strain evidence="12 13">CC-AMO-30D</strain>
    </source>
</reference>
<dbReference type="NCBIfam" id="NF001138">
    <property type="entry name" value="PRK00143.1"/>
    <property type="match status" value="1"/>
</dbReference>
<dbReference type="GO" id="GO:0002143">
    <property type="term" value="P:tRNA wobble position uridine thiolation"/>
    <property type="evidence" value="ECO:0007669"/>
    <property type="project" value="TreeGrafter"/>
</dbReference>
<feature type="region of interest" description="Interaction with tRNA" evidence="9">
    <location>
        <begin position="150"/>
        <end position="152"/>
    </location>
</feature>
<dbReference type="InterPro" id="IPR023382">
    <property type="entry name" value="MnmA-like_central_sf"/>
</dbReference>
<feature type="binding site" evidence="9">
    <location>
        <begin position="7"/>
        <end position="14"/>
    </location>
    <ligand>
        <name>ATP</name>
        <dbReference type="ChEBI" id="CHEBI:30616"/>
    </ligand>
</feature>
<keyword evidence="1 9" id="KW-0820">tRNA-binding</keyword>
<dbReference type="HAMAP" id="MF_00144">
    <property type="entry name" value="tRNA_thiouridyl_MnmA"/>
    <property type="match status" value="1"/>
</dbReference>
<comment type="caution">
    <text evidence="12">The sequence shown here is derived from an EMBL/GenBank/DDBJ whole genome shotgun (WGS) entry which is preliminary data.</text>
</comment>
<comment type="caution">
    <text evidence="9">Lacks conserved residue(s) required for the propagation of feature annotation.</text>
</comment>
<feature type="site" description="Interaction with tRNA" evidence="9">
    <location>
        <position position="125"/>
    </location>
</feature>
<evidence type="ECO:0000256" key="4">
    <source>
        <dbReference type="ARBA" id="ARBA00022741"/>
    </source>
</evidence>
<dbReference type="SUPFAM" id="SSF52402">
    <property type="entry name" value="Adenine nucleotide alpha hydrolases-like"/>
    <property type="match status" value="1"/>
</dbReference>
<feature type="region of interest" description="Interaction with target base in tRNA" evidence="9">
    <location>
        <begin position="95"/>
        <end position="97"/>
    </location>
</feature>
<dbReference type="EMBL" id="SSMC01000004">
    <property type="protein sequence ID" value="THD65727.1"/>
    <property type="molecule type" value="Genomic_DNA"/>
</dbReference>
<proteinExistence type="inferred from homology"/>
<feature type="region of interest" description="Interaction with tRNA" evidence="9">
    <location>
        <begin position="346"/>
        <end position="347"/>
    </location>
</feature>
<dbReference type="InterPro" id="IPR046884">
    <property type="entry name" value="MnmA-like_central"/>
</dbReference>
<comment type="similarity">
    <text evidence="9">Belongs to the MnmA/TRMU family.</text>
</comment>
<protein>
    <recommendedName>
        <fullName evidence="9">tRNA-specific 2-thiouridylase MnmA</fullName>
        <ecNumber evidence="9">2.8.1.13</ecNumber>
    </recommendedName>
</protein>
<keyword evidence="3 9" id="KW-0819">tRNA processing</keyword>
<dbReference type="InterPro" id="IPR004506">
    <property type="entry name" value="MnmA-like"/>
</dbReference>
<dbReference type="AlphaFoldDB" id="A0A4S3LY69"/>
<dbReference type="Gene3D" id="2.30.30.280">
    <property type="entry name" value="Adenine nucleotide alpha hydrolases-like domains"/>
    <property type="match status" value="1"/>
</dbReference>
<dbReference type="GO" id="GO:0005737">
    <property type="term" value="C:cytoplasm"/>
    <property type="evidence" value="ECO:0007669"/>
    <property type="project" value="UniProtKB-SubCell"/>
</dbReference>
<evidence type="ECO:0000256" key="3">
    <source>
        <dbReference type="ARBA" id="ARBA00022694"/>
    </source>
</evidence>
<comment type="subcellular location">
    <subcellularLocation>
        <location evidence="9">Cytoplasm</location>
    </subcellularLocation>
</comment>
<dbReference type="InterPro" id="IPR014729">
    <property type="entry name" value="Rossmann-like_a/b/a_fold"/>
</dbReference>
<keyword evidence="9" id="KW-0963">Cytoplasm</keyword>
<evidence type="ECO:0000313" key="13">
    <source>
        <dbReference type="Proteomes" id="UP000305939"/>
    </source>
</evidence>
<dbReference type="OrthoDB" id="9800696at2"/>
<keyword evidence="4 9" id="KW-0547">Nucleotide-binding</keyword>
<comment type="catalytic activity">
    <reaction evidence="8 9">
        <text>S-sulfanyl-L-cysteinyl-[protein] + uridine(34) in tRNA + AH2 + ATP = 2-thiouridine(34) in tRNA + L-cysteinyl-[protein] + A + AMP + diphosphate + H(+)</text>
        <dbReference type="Rhea" id="RHEA:47032"/>
        <dbReference type="Rhea" id="RHEA-COMP:10131"/>
        <dbReference type="Rhea" id="RHEA-COMP:11726"/>
        <dbReference type="Rhea" id="RHEA-COMP:11727"/>
        <dbReference type="Rhea" id="RHEA-COMP:11728"/>
        <dbReference type="ChEBI" id="CHEBI:13193"/>
        <dbReference type="ChEBI" id="CHEBI:15378"/>
        <dbReference type="ChEBI" id="CHEBI:17499"/>
        <dbReference type="ChEBI" id="CHEBI:29950"/>
        <dbReference type="ChEBI" id="CHEBI:30616"/>
        <dbReference type="ChEBI" id="CHEBI:33019"/>
        <dbReference type="ChEBI" id="CHEBI:61963"/>
        <dbReference type="ChEBI" id="CHEBI:65315"/>
        <dbReference type="ChEBI" id="CHEBI:87170"/>
        <dbReference type="ChEBI" id="CHEBI:456215"/>
        <dbReference type="EC" id="2.8.1.13"/>
    </reaction>
</comment>
<dbReference type="Gene3D" id="3.40.50.620">
    <property type="entry name" value="HUPs"/>
    <property type="match status" value="1"/>
</dbReference>
<dbReference type="NCBIfam" id="TIGR00420">
    <property type="entry name" value="trmU"/>
    <property type="match status" value="1"/>
</dbReference>
<feature type="domain" description="tRNA-specific 2-thiouridylase MnmA-like C-terminal" evidence="10">
    <location>
        <begin position="320"/>
        <end position="394"/>
    </location>
</feature>
<keyword evidence="2 9" id="KW-0808">Transferase</keyword>
<evidence type="ECO:0000256" key="1">
    <source>
        <dbReference type="ARBA" id="ARBA00022555"/>
    </source>
</evidence>
<dbReference type="InterPro" id="IPR046885">
    <property type="entry name" value="MnmA-like_C"/>
</dbReference>
<dbReference type="Pfam" id="PF20258">
    <property type="entry name" value="tRNA_Me_trans_C"/>
    <property type="match status" value="1"/>
</dbReference>
<sequence length="395" mass="44513">MKRVVVGLSGGVDSSVAAYLLKEQGYEVIGLFMKNWHDDSVTISNECPWLEDSNDAMIVAEKLGIPFQTVDLSEQYKERIVDYMFNEYEQGRTPNPDVLCNREIKFDVFMKIALDLGADYVATGHYCRKEVTEVNGEPVYRLMAGIDGNKDQSYFLCQLSQEQLAKALFPVGELTKPEVRQIAAENELITADKKDSQGLCFIGKVRLPEFLQQKLQPKEGVIVEVTAEEVLQKQQEKQQIIKDDVLANKAAKLSYSPEDGKVVGKHQGAHYFTIGQRKGLGVGGTVEPLFVIGTNVEDNVIYTGQGKDHPGLYREALFIREHELHWVREDLALKEGETMEVLARIRYRQPLQKARLHRVESGLYVEFEQPQSAITEGQFAAFYLEDELIGSGVIS</sequence>
<dbReference type="PANTHER" id="PTHR11933">
    <property type="entry name" value="TRNA 5-METHYLAMINOMETHYL-2-THIOURIDYLATE -METHYLTRANSFERASE"/>
    <property type="match status" value="1"/>
</dbReference>
<dbReference type="Pfam" id="PF20259">
    <property type="entry name" value="tRNA_Me_trans_M"/>
    <property type="match status" value="1"/>
</dbReference>
<dbReference type="PANTHER" id="PTHR11933:SF5">
    <property type="entry name" value="MITOCHONDRIAL TRNA-SPECIFIC 2-THIOURIDYLASE 1"/>
    <property type="match status" value="1"/>
</dbReference>
<dbReference type="EC" id="2.8.1.13" evidence="9"/>
<dbReference type="Gene3D" id="2.40.30.10">
    <property type="entry name" value="Translation factors"/>
    <property type="match status" value="1"/>
</dbReference>
<evidence type="ECO:0000256" key="6">
    <source>
        <dbReference type="ARBA" id="ARBA00022884"/>
    </source>
</evidence>
<keyword evidence="13" id="KW-1185">Reference proteome</keyword>
<evidence type="ECO:0000256" key="7">
    <source>
        <dbReference type="ARBA" id="ARBA00023157"/>
    </source>
</evidence>
<dbReference type="FunFam" id="3.40.50.620:FF:000115">
    <property type="entry name" value="tRNA-specific 2-thiouridylase MnmA"/>
    <property type="match status" value="1"/>
</dbReference>
<feature type="active site" description="Nucleophile" evidence="9">
    <location>
        <position position="100"/>
    </location>
</feature>
<evidence type="ECO:0000259" key="11">
    <source>
        <dbReference type="Pfam" id="PF20259"/>
    </source>
</evidence>
<dbReference type="Pfam" id="PF03054">
    <property type="entry name" value="tRNA_Me_trans"/>
    <property type="match status" value="1"/>
</dbReference>
<dbReference type="GO" id="GO:0000049">
    <property type="term" value="F:tRNA binding"/>
    <property type="evidence" value="ECO:0007669"/>
    <property type="project" value="UniProtKB-KW"/>
</dbReference>
<dbReference type="GO" id="GO:0005524">
    <property type="term" value="F:ATP binding"/>
    <property type="evidence" value="ECO:0007669"/>
    <property type="project" value="UniProtKB-KW"/>
</dbReference>
<feature type="binding site" evidence="9">
    <location>
        <position position="124"/>
    </location>
    <ligand>
        <name>ATP</name>
        <dbReference type="ChEBI" id="CHEBI:30616"/>
    </ligand>
</feature>
<evidence type="ECO:0000256" key="2">
    <source>
        <dbReference type="ARBA" id="ARBA00022679"/>
    </source>
</evidence>
<dbReference type="GO" id="GO:0103016">
    <property type="term" value="F:tRNA-uridine 2-sulfurtransferase activity"/>
    <property type="evidence" value="ECO:0007669"/>
    <property type="project" value="UniProtKB-EC"/>
</dbReference>
<evidence type="ECO:0000256" key="8">
    <source>
        <dbReference type="ARBA" id="ARBA00051542"/>
    </source>
</evidence>
<gene>
    <name evidence="9 12" type="primary">mnmA</name>
    <name evidence="12" type="ORF">E7Z59_14155</name>
</gene>